<dbReference type="FunFam" id="2.30.180.10:FF:000032">
    <property type="entry name" value="Fasciclin domain-containing protein, putative"/>
    <property type="match status" value="1"/>
</dbReference>
<dbReference type="EMBL" id="JAHHHV010000034">
    <property type="protein sequence ID" value="MBW4465214.1"/>
    <property type="molecule type" value="Genomic_DNA"/>
</dbReference>
<gene>
    <name evidence="2" type="ORF">KME07_07205</name>
</gene>
<dbReference type="Proteomes" id="UP000707356">
    <property type="component" value="Unassembled WGS sequence"/>
</dbReference>
<evidence type="ECO:0000259" key="1">
    <source>
        <dbReference type="PROSITE" id="PS50213"/>
    </source>
</evidence>
<reference evidence="2" key="2">
    <citation type="journal article" date="2022" name="Microbiol. Resour. Announc.">
        <title>Metagenome Sequencing to Explore Phylogenomics of Terrestrial Cyanobacteria.</title>
        <authorList>
            <person name="Ward R.D."/>
            <person name="Stajich J.E."/>
            <person name="Johansen J.R."/>
            <person name="Huntemann M."/>
            <person name="Clum A."/>
            <person name="Foster B."/>
            <person name="Foster B."/>
            <person name="Roux S."/>
            <person name="Palaniappan K."/>
            <person name="Varghese N."/>
            <person name="Mukherjee S."/>
            <person name="Reddy T.B.K."/>
            <person name="Daum C."/>
            <person name="Copeland A."/>
            <person name="Chen I.A."/>
            <person name="Ivanova N.N."/>
            <person name="Kyrpides N.C."/>
            <person name="Shapiro N."/>
            <person name="Eloe-Fadrosh E.A."/>
            <person name="Pietrasiak N."/>
        </authorList>
    </citation>
    <scope>NUCLEOTIDE SEQUENCE</scope>
    <source>
        <strain evidence="2">GSE-TBD4-15B</strain>
    </source>
</reference>
<dbReference type="InterPro" id="IPR050904">
    <property type="entry name" value="Adhesion/Biosynth-related"/>
</dbReference>
<dbReference type="Pfam" id="PF02469">
    <property type="entry name" value="Fasciclin"/>
    <property type="match status" value="1"/>
</dbReference>
<dbReference type="InterPro" id="IPR036378">
    <property type="entry name" value="FAS1_dom_sf"/>
</dbReference>
<dbReference type="Gene3D" id="2.30.180.10">
    <property type="entry name" value="FAS1 domain"/>
    <property type="match status" value="1"/>
</dbReference>
<dbReference type="PANTHER" id="PTHR10900">
    <property type="entry name" value="PERIOSTIN-RELATED"/>
    <property type="match status" value="1"/>
</dbReference>
<organism evidence="2 3">
    <name type="scientific">Pegethrix bostrychoides GSE-TBD4-15B</name>
    <dbReference type="NCBI Taxonomy" id="2839662"/>
    <lineage>
        <taxon>Bacteria</taxon>
        <taxon>Bacillati</taxon>
        <taxon>Cyanobacteriota</taxon>
        <taxon>Cyanophyceae</taxon>
        <taxon>Oculatellales</taxon>
        <taxon>Oculatellaceae</taxon>
        <taxon>Pegethrix</taxon>
    </lineage>
</organism>
<dbReference type="SMART" id="SM00554">
    <property type="entry name" value="FAS1"/>
    <property type="match status" value="1"/>
</dbReference>
<dbReference type="InterPro" id="IPR000782">
    <property type="entry name" value="FAS1_domain"/>
</dbReference>
<sequence>MADLLETAAQAGQFSTLLEVIETAGLAETLKSPGPFTVLAPTDKAFAGLPAGKLDELKQNNSALKQVLFYHVLSGDVRSDDLATIHEAPTLEGSIVIVEQGEGISINGAQVTSMDILADNGVIHVLDSVLIPTILIPD</sequence>
<dbReference type="PROSITE" id="PS50213">
    <property type="entry name" value="FAS1"/>
    <property type="match status" value="1"/>
</dbReference>
<comment type="caution">
    <text evidence="2">The sequence shown here is derived from an EMBL/GenBank/DDBJ whole genome shotgun (WGS) entry which is preliminary data.</text>
</comment>
<dbReference type="AlphaFoldDB" id="A0A951P9E6"/>
<reference evidence="2" key="1">
    <citation type="submission" date="2021-05" db="EMBL/GenBank/DDBJ databases">
        <authorList>
            <person name="Pietrasiak N."/>
            <person name="Ward R."/>
            <person name="Stajich J.E."/>
            <person name="Kurbessoian T."/>
        </authorList>
    </citation>
    <scope>NUCLEOTIDE SEQUENCE</scope>
    <source>
        <strain evidence="2">GSE-TBD4-15B</strain>
    </source>
</reference>
<feature type="domain" description="FAS1" evidence="1">
    <location>
        <begin position="1"/>
        <end position="130"/>
    </location>
</feature>
<evidence type="ECO:0000313" key="3">
    <source>
        <dbReference type="Proteomes" id="UP000707356"/>
    </source>
</evidence>
<protein>
    <submittedName>
        <fullName evidence="2">Fasciclin domain-containing protein</fullName>
    </submittedName>
</protein>
<proteinExistence type="predicted"/>
<evidence type="ECO:0000313" key="2">
    <source>
        <dbReference type="EMBL" id="MBW4465214.1"/>
    </source>
</evidence>
<name>A0A951P9E6_9CYAN</name>
<accession>A0A951P9E6</accession>
<dbReference type="SUPFAM" id="SSF82153">
    <property type="entry name" value="FAS1 domain"/>
    <property type="match status" value="1"/>
</dbReference>
<dbReference type="GO" id="GO:0005615">
    <property type="term" value="C:extracellular space"/>
    <property type="evidence" value="ECO:0007669"/>
    <property type="project" value="TreeGrafter"/>
</dbReference>
<dbReference type="PANTHER" id="PTHR10900:SF77">
    <property type="entry name" value="FI19380P1"/>
    <property type="match status" value="1"/>
</dbReference>